<evidence type="ECO:0000313" key="2">
    <source>
        <dbReference type="Proteomes" id="UP001055658"/>
    </source>
</evidence>
<sequence length="110" mass="12409">MIVRDLKTSIQVLEIELTNKTKKDGTEESESLSTLFFQAGDTKSTYLNILDELMTSYKGEGLNAMSWKRSYIAENTSVREYLGHPDNKIKSEQSALGSWIERAAQKVIGM</sequence>
<accession>A0ABY4V7I2</accession>
<reference evidence="1" key="1">
    <citation type="submission" date="2022-02" db="EMBL/GenBank/DDBJ databases">
        <title>Coral-associated bacteria.</title>
        <authorList>
            <person name="Tang K."/>
            <person name="Wang X."/>
        </authorList>
    </citation>
    <scope>NUCLEOTIDE SEQUENCE</scope>
    <source>
        <strain evidence="1">SCSIO 43006</strain>
    </source>
</reference>
<organism evidence="1 2">
    <name type="scientific">Microbulbifer variabilis</name>
    <dbReference type="NCBI Taxonomy" id="266805"/>
    <lineage>
        <taxon>Bacteria</taxon>
        <taxon>Pseudomonadati</taxon>
        <taxon>Pseudomonadota</taxon>
        <taxon>Gammaproteobacteria</taxon>
        <taxon>Cellvibrionales</taxon>
        <taxon>Microbulbiferaceae</taxon>
        <taxon>Microbulbifer</taxon>
    </lineage>
</organism>
<dbReference type="RefSeq" id="WP_252082237.1">
    <property type="nucleotide sequence ID" value="NZ_CP092418.1"/>
</dbReference>
<proteinExistence type="predicted"/>
<name>A0ABY4V7I2_9GAMM</name>
<dbReference type="EMBL" id="CP092418">
    <property type="protein sequence ID" value="USD20127.1"/>
    <property type="molecule type" value="Genomic_DNA"/>
</dbReference>
<dbReference type="Proteomes" id="UP001055658">
    <property type="component" value="Chromosome"/>
</dbReference>
<keyword evidence="2" id="KW-1185">Reference proteome</keyword>
<evidence type="ECO:0000313" key="1">
    <source>
        <dbReference type="EMBL" id="USD20127.1"/>
    </source>
</evidence>
<gene>
    <name evidence="1" type="ORF">MJO52_13675</name>
</gene>
<protein>
    <submittedName>
        <fullName evidence="1">Uncharacterized protein</fullName>
    </submittedName>
</protein>